<dbReference type="Proteomes" id="UP000012429">
    <property type="component" value="Unassembled WGS sequence"/>
</dbReference>
<dbReference type="AlphaFoldDB" id="N6UX03"/>
<dbReference type="InterPro" id="IPR019285">
    <property type="entry name" value="DUF2336"/>
</dbReference>
<evidence type="ECO:0008006" key="3">
    <source>
        <dbReference type="Google" id="ProtNLM"/>
    </source>
</evidence>
<protein>
    <recommendedName>
        <fullName evidence="3">DUF2336 domain-containing protein</fullName>
    </recommendedName>
</protein>
<evidence type="ECO:0000313" key="1">
    <source>
        <dbReference type="EMBL" id="ENN86200.1"/>
    </source>
</evidence>
<dbReference type="PATRIC" id="fig|363754.4.peg.4164"/>
<evidence type="ECO:0000313" key="2">
    <source>
        <dbReference type="Proteomes" id="UP000012429"/>
    </source>
</evidence>
<dbReference type="Pfam" id="PF10098">
    <property type="entry name" value="DUF2336"/>
    <property type="match status" value="1"/>
</dbReference>
<organism evidence="1 2">
    <name type="scientific">Rhizobium freirei PRF 81</name>
    <dbReference type="NCBI Taxonomy" id="363754"/>
    <lineage>
        <taxon>Bacteria</taxon>
        <taxon>Pseudomonadati</taxon>
        <taxon>Pseudomonadota</taxon>
        <taxon>Alphaproteobacteria</taxon>
        <taxon>Hyphomicrobiales</taxon>
        <taxon>Rhizobiaceae</taxon>
        <taxon>Rhizobium/Agrobacterium group</taxon>
        <taxon>Rhizobium</taxon>
    </lineage>
</organism>
<reference evidence="1 2" key="1">
    <citation type="journal article" date="2012" name="BMC Genomics">
        <title>Genomic basis of broad host range and environmental adaptability of Rhizobium tropici CIAT 899 and Rhizobium sp. PRF 81 which are used in inoculants for common bean (Phaseolus vulgaris L.).</title>
        <authorList>
            <person name="Ormeno-Orrillo E."/>
            <person name="Menna P."/>
            <person name="Almeida L.G."/>
            <person name="Ollero F.J."/>
            <person name="Nicolas M.F."/>
            <person name="Pains Rodrigues E."/>
            <person name="Shigueyoshi Nakatani A."/>
            <person name="Silva Batista J.S."/>
            <person name="Oliveira Chueire L.M."/>
            <person name="Souza R.C."/>
            <person name="Ribeiro Vasconcelos A.T."/>
            <person name="Megias M."/>
            <person name="Hungria M."/>
            <person name="Martinez-Romero E."/>
        </authorList>
    </citation>
    <scope>NUCLEOTIDE SEQUENCE [LARGE SCALE GENOMIC DNA]</scope>
    <source>
        <strain evidence="1 2">PRF 81</strain>
    </source>
</reference>
<sequence>MLAIAQALRAIFIRILIKFSRTINRTGLSLSRKPDKDGRVYPHFDNRRRGCSGSGKCHSARTESGAAVSAVDDPAPCVFVQRISMGVGVRDRFRDLEEPATVRKKDVVLMATITSFEGMGHPSKSALRQFAELFTPVFQASSDEAKRQAVAALSQCATVPQAVALFIGCQPIAIAAPFLTSSQAIDDDTLITIARTQGAAHARAIVSRPSLSPKVIDALVGLHRAEPDRGVTVPDAAANALPPKVDTVEADRLAREESLRLQIKQVARHLVRDDRDRLGLRSLDEMQEALLVRFARERDAQQFAKTLADALSSSYWLAERIMLDTSGQQLAVTLVSLGMGIADAVYSLERFYPHLAEQHGSVSRAWLVLDDIDAEESQTRVEAWRRADSYTYLPQDSIAARPVAPLFGAKSGSIRELRVASKR</sequence>
<dbReference type="EMBL" id="AQHN01000072">
    <property type="protein sequence ID" value="ENN86200.1"/>
    <property type="molecule type" value="Genomic_DNA"/>
</dbReference>
<name>N6UX03_9HYPH</name>
<accession>N6UX03</accession>
<comment type="caution">
    <text evidence="1">The sequence shown here is derived from an EMBL/GenBank/DDBJ whole genome shotgun (WGS) entry which is preliminary data.</text>
</comment>
<proteinExistence type="predicted"/>
<keyword evidence="2" id="KW-1185">Reference proteome</keyword>
<gene>
    <name evidence="1" type="ORF">RHSP_33912</name>
</gene>